<dbReference type="AlphaFoldDB" id="A0AA36CEN8"/>
<dbReference type="Gene3D" id="2.30.30.140">
    <property type="match status" value="1"/>
</dbReference>
<evidence type="ECO:0000313" key="3">
    <source>
        <dbReference type="Proteomes" id="UP001177023"/>
    </source>
</evidence>
<name>A0AA36CEN8_9BILA</name>
<reference evidence="2" key="1">
    <citation type="submission" date="2023-06" db="EMBL/GenBank/DDBJ databases">
        <authorList>
            <person name="Delattre M."/>
        </authorList>
    </citation>
    <scope>NUCLEOTIDE SEQUENCE</scope>
    <source>
        <strain evidence="2">AF72</strain>
    </source>
</reference>
<dbReference type="SUPFAM" id="SSF54160">
    <property type="entry name" value="Chromo domain-like"/>
    <property type="match status" value="1"/>
</dbReference>
<accession>A0AA36CEN8</accession>
<sequence length="181" mass="21482">MVLARWSDGLWYPAKIDKISQEDNKDYYNVHFPGWGKRYDDVFSEEQRRPLWSRLRRAAVEPEELKPFAMELRFPKALGQILVDDHDLVDRRGQLPTTSLLYKTERSHYDALHLKDPLDPRIQCLPGRTSVQIGEIERIARSHQGFLDWLETKEGDYFDRSAYFVPLDENVKRIKTEPEEY</sequence>
<dbReference type="Proteomes" id="UP001177023">
    <property type="component" value="Unassembled WGS sequence"/>
</dbReference>
<protein>
    <recommendedName>
        <fullName evidence="1">Tudor-knot domain-containing protein</fullName>
    </recommendedName>
</protein>
<dbReference type="InterPro" id="IPR016197">
    <property type="entry name" value="Chromo-like_dom_sf"/>
</dbReference>
<evidence type="ECO:0000313" key="2">
    <source>
        <dbReference type="EMBL" id="CAJ0567598.1"/>
    </source>
</evidence>
<comment type="caution">
    <text evidence="2">The sequence shown here is derived from an EMBL/GenBank/DDBJ whole genome shotgun (WGS) entry which is preliminary data.</text>
</comment>
<organism evidence="2 3">
    <name type="scientific">Mesorhabditis spiculigera</name>
    <dbReference type="NCBI Taxonomy" id="96644"/>
    <lineage>
        <taxon>Eukaryota</taxon>
        <taxon>Metazoa</taxon>
        <taxon>Ecdysozoa</taxon>
        <taxon>Nematoda</taxon>
        <taxon>Chromadorea</taxon>
        <taxon>Rhabditida</taxon>
        <taxon>Rhabditina</taxon>
        <taxon>Rhabditomorpha</taxon>
        <taxon>Rhabditoidea</taxon>
        <taxon>Rhabditidae</taxon>
        <taxon>Mesorhabditinae</taxon>
        <taxon>Mesorhabditis</taxon>
    </lineage>
</organism>
<dbReference type="InterPro" id="IPR025995">
    <property type="entry name" value="Tudor-knot"/>
</dbReference>
<feature type="domain" description="Tudor-knot" evidence="1">
    <location>
        <begin position="2"/>
        <end position="40"/>
    </location>
</feature>
<keyword evidence="3" id="KW-1185">Reference proteome</keyword>
<proteinExistence type="predicted"/>
<evidence type="ECO:0000259" key="1">
    <source>
        <dbReference type="Pfam" id="PF11717"/>
    </source>
</evidence>
<gene>
    <name evidence="2" type="ORF">MSPICULIGERA_LOCUS6146</name>
</gene>
<feature type="non-terminal residue" evidence="2">
    <location>
        <position position="1"/>
    </location>
</feature>
<dbReference type="CDD" id="cd20384">
    <property type="entry name" value="Tudor_ZGPAT"/>
    <property type="match status" value="1"/>
</dbReference>
<dbReference type="Pfam" id="PF11717">
    <property type="entry name" value="Tudor-knot"/>
    <property type="match status" value="1"/>
</dbReference>
<dbReference type="EMBL" id="CATQJA010001517">
    <property type="protein sequence ID" value="CAJ0567598.1"/>
    <property type="molecule type" value="Genomic_DNA"/>
</dbReference>